<proteinExistence type="predicted"/>
<keyword evidence="2" id="KW-1185">Reference proteome</keyword>
<sequence>MLIDMLGAVEPLREGANALIDAPDHAEQHLVAPARAAMC</sequence>
<evidence type="ECO:0000313" key="2">
    <source>
        <dbReference type="Proteomes" id="UP000199614"/>
    </source>
</evidence>
<name>A0A1I4T4L0_PSUAM</name>
<gene>
    <name evidence="1" type="ORF">SAMN05216207_1002101</name>
</gene>
<organism evidence="1 2">
    <name type="scientific">Pseudonocardia ammonioxydans</name>
    <dbReference type="NCBI Taxonomy" id="260086"/>
    <lineage>
        <taxon>Bacteria</taxon>
        <taxon>Bacillati</taxon>
        <taxon>Actinomycetota</taxon>
        <taxon>Actinomycetes</taxon>
        <taxon>Pseudonocardiales</taxon>
        <taxon>Pseudonocardiaceae</taxon>
        <taxon>Pseudonocardia</taxon>
    </lineage>
</organism>
<accession>A0A1I4T4L0</accession>
<dbReference type="EMBL" id="FOUY01000002">
    <property type="protein sequence ID" value="SFM71567.1"/>
    <property type="molecule type" value="Genomic_DNA"/>
</dbReference>
<dbReference type="AlphaFoldDB" id="A0A1I4T4L0"/>
<protein>
    <submittedName>
        <fullName evidence="1">Uncharacterized protein</fullName>
    </submittedName>
</protein>
<dbReference type="Proteomes" id="UP000199614">
    <property type="component" value="Unassembled WGS sequence"/>
</dbReference>
<evidence type="ECO:0000313" key="1">
    <source>
        <dbReference type="EMBL" id="SFM71567.1"/>
    </source>
</evidence>
<reference evidence="1 2" key="1">
    <citation type="submission" date="2016-10" db="EMBL/GenBank/DDBJ databases">
        <authorList>
            <person name="de Groot N.N."/>
        </authorList>
    </citation>
    <scope>NUCLEOTIDE SEQUENCE [LARGE SCALE GENOMIC DNA]</scope>
    <source>
        <strain evidence="1 2">CGMCC 4.1877</strain>
    </source>
</reference>